<protein>
    <submittedName>
        <fullName evidence="1">Uncharacterized protein</fullName>
    </submittedName>
</protein>
<reference evidence="1 2" key="1">
    <citation type="journal article" date="2012" name="PLoS Pathog.">
        <title>The genome of the obligate intracellular parasite Trachipleistophora hominis: new insights into microsporidian genome dynamics and reductive evolution.</title>
        <authorList>
            <person name="Heinz E."/>
            <person name="Williams T.A."/>
            <person name="Nakjang S."/>
            <person name="Noel C.J."/>
            <person name="Swan D.C."/>
            <person name="Goldberg A.V."/>
            <person name="Harris S.R."/>
            <person name="Weinmaier T."/>
            <person name="Markert S."/>
            <person name="Becher D."/>
            <person name="Bernhardt J."/>
            <person name="Dagan T."/>
            <person name="Hacker C."/>
            <person name="Lucocq J.M."/>
            <person name="Schweder T."/>
            <person name="Rattei T."/>
            <person name="Hall N."/>
            <person name="Hirt R.P."/>
            <person name="Embley T.M."/>
        </authorList>
    </citation>
    <scope>NUCLEOTIDE SEQUENCE [LARGE SCALE GENOMIC DNA]</scope>
</reference>
<evidence type="ECO:0000313" key="1">
    <source>
        <dbReference type="EMBL" id="ELQ75513.1"/>
    </source>
</evidence>
<dbReference type="InParanoid" id="L7JVK2"/>
<sequence>MLVLTYFWAANAMHLASISRQSVLQESNEQSVSNAEEMDSESVELSSCSNKSLSIEGLVTRFEERSMKL</sequence>
<organism evidence="1 2">
    <name type="scientific">Trachipleistophora hominis</name>
    <name type="common">Microsporidian parasite</name>
    <dbReference type="NCBI Taxonomy" id="72359"/>
    <lineage>
        <taxon>Eukaryota</taxon>
        <taxon>Fungi</taxon>
        <taxon>Fungi incertae sedis</taxon>
        <taxon>Microsporidia</taxon>
        <taxon>Pleistophoridae</taxon>
        <taxon>Trachipleistophora</taxon>
    </lineage>
</organism>
<evidence type="ECO:0000313" key="2">
    <source>
        <dbReference type="Proteomes" id="UP000011185"/>
    </source>
</evidence>
<dbReference type="EMBL" id="JH993952">
    <property type="protein sequence ID" value="ELQ75513.1"/>
    <property type="molecule type" value="Genomic_DNA"/>
</dbReference>
<proteinExistence type="predicted"/>
<dbReference type="HOGENOM" id="CLU_2777703_0_0_1"/>
<accession>L7JVK2</accession>
<dbReference type="VEuPathDB" id="MicrosporidiaDB:THOM_1555"/>
<dbReference type="Proteomes" id="UP000011185">
    <property type="component" value="Unassembled WGS sequence"/>
</dbReference>
<gene>
    <name evidence="1" type="ORF">THOM_1555</name>
</gene>
<name>L7JVK2_TRAHO</name>
<dbReference type="AlphaFoldDB" id="L7JVK2"/>
<keyword evidence="2" id="KW-1185">Reference proteome</keyword>